<protein>
    <submittedName>
        <fullName evidence="3">PA14 domain-containing protein</fullName>
    </submittedName>
</protein>
<dbReference type="SUPFAM" id="SSF56988">
    <property type="entry name" value="Anthrax protective antigen"/>
    <property type="match status" value="1"/>
</dbReference>
<evidence type="ECO:0000256" key="1">
    <source>
        <dbReference type="SAM" id="MobiDB-lite"/>
    </source>
</evidence>
<dbReference type="EMBL" id="CP095061">
    <property type="protein sequence ID" value="UOQ66404.1"/>
    <property type="molecule type" value="Genomic_DNA"/>
</dbReference>
<dbReference type="InterPro" id="IPR037524">
    <property type="entry name" value="PA14/GLEYA"/>
</dbReference>
<accession>A0ABY4G671</accession>
<dbReference type="PROSITE" id="PS51820">
    <property type="entry name" value="PA14"/>
    <property type="match status" value="1"/>
</dbReference>
<feature type="domain" description="PA14" evidence="2">
    <location>
        <begin position="55"/>
        <end position="193"/>
    </location>
</feature>
<dbReference type="CDD" id="cd00161">
    <property type="entry name" value="beta-trefoil_Ricin-like"/>
    <property type="match status" value="1"/>
</dbReference>
<dbReference type="InterPro" id="IPR000772">
    <property type="entry name" value="Ricin_B_lectin"/>
</dbReference>
<dbReference type="InterPro" id="IPR026444">
    <property type="entry name" value="Secre_tail"/>
</dbReference>
<evidence type="ECO:0000313" key="3">
    <source>
        <dbReference type="EMBL" id="UOQ66404.1"/>
    </source>
</evidence>
<evidence type="ECO:0000259" key="2">
    <source>
        <dbReference type="PROSITE" id="PS51820"/>
    </source>
</evidence>
<dbReference type="Gene3D" id="3.90.182.10">
    <property type="entry name" value="Toxin - Anthrax Protective Antigen,domain 1"/>
    <property type="match status" value="1"/>
</dbReference>
<dbReference type="Gene3D" id="2.80.10.50">
    <property type="match status" value="1"/>
</dbReference>
<dbReference type="RefSeq" id="WP_245120478.1">
    <property type="nucleotide sequence ID" value="NZ_CP095061.1"/>
</dbReference>
<feature type="compositionally biased region" description="Low complexity" evidence="1">
    <location>
        <begin position="260"/>
        <end position="275"/>
    </location>
</feature>
<feature type="compositionally biased region" description="Low complexity" evidence="1">
    <location>
        <begin position="231"/>
        <end position="247"/>
    </location>
</feature>
<dbReference type="NCBIfam" id="TIGR04183">
    <property type="entry name" value="Por_Secre_tail"/>
    <property type="match status" value="1"/>
</dbReference>
<evidence type="ECO:0000313" key="4">
    <source>
        <dbReference type="Proteomes" id="UP000830401"/>
    </source>
</evidence>
<organism evidence="3 4">
    <name type="scientific">Hymenobacter volaticus</name>
    <dbReference type="NCBI Taxonomy" id="2932254"/>
    <lineage>
        <taxon>Bacteria</taxon>
        <taxon>Pseudomonadati</taxon>
        <taxon>Bacteroidota</taxon>
        <taxon>Cytophagia</taxon>
        <taxon>Cytophagales</taxon>
        <taxon>Hymenobacteraceae</taxon>
        <taxon>Hymenobacter</taxon>
    </lineage>
</organism>
<dbReference type="Pfam" id="PF07691">
    <property type="entry name" value="PA14"/>
    <property type="match status" value="1"/>
</dbReference>
<reference evidence="3" key="1">
    <citation type="submission" date="2022-04" db="EMBL/GenBank/DDBJ databases">
        <title>Hymenobacter sp. isolated from the air.</title>
        <authorList>
            <person name="Won M."/>
            <person name="Lee C.-M."/>
            <person name="Woen H.-Y."/>
            <person name="Kwon S.-W."/>
        </authorList>
    </citation>
    <scope>NUCLEOTIDE SEQUENCE</scope>
    <source>
        <strain evidence="3">5420S-77</strain>
    </source>
</reference>
<keyword evidence="4" id="KW-1185">Reference proteome</keyword>
<proteinExistence type="predicted"/>
<feature type="compositionally biased region" description="Basic and acidic residues" evidence="1">
    <location>
        <begin position="248"/>
        <end position="259"/>
    </location>
</feature>
<dbReference type="PROSITE" id="PS50231">
    <property type="entry name" value="RICIN_B_LECTIN"/>
    <property type="match status" value="1"/>
</dbReference>
<sequence length="544" mass="56781">MRQILFRSILGLGILGEALGGSASAAASSLDRPGHIASGSAPLVSRFSAADPMQSAGTGLTAVYFSNGTLAGAPALKRIDAAIDFQWGPGSPGPGVPIDNFSVRWEGLLAAPTTGRYKFTVATAEGVRLWVNGKKVLDTWDGKKADPAGASANLAAGEKTSIKLEYYDEEGDARIQLQWVPPGQVAQTIPTANLYPLGSSTGPDPAGAGSPPAAAPAPAPVAKAPVKEKQPVAAKPAAPAKEPVVAKATKEAKPVKEVKTAAAPATEAAPEAKATSTQKSAAPAATPFVPGVYTLTARSDGKALEVLDQAQPNAAVNPSAELATNGLPQWSIESAGNGYYRIAVQGGRKVLEVLGSATSNGTPLSLWPFYSGNNQLWSVEPVEEGFYKITAKHSGKAITANTPEEGGLQQRRYGNRPTQQWKLEAIKPVVLTPVAGRRSAPGVGANQLSVYPNPSNGVMQMAYELNVEQPIGWVLYNQRGVAVRVSDYRRQSVGAQHQTLDFRSLPPGDYFLNLTVGTVNTKHPVQIRRPSAEAPAPTATTPTE</sequence>
<dbReference type="InterPro" id="IPR011658">
    <property type="entry name" value="PA14_dom"/>
</dbReference>
<dbReference type="Pfam" id="PF18962">
    <property type="entry name" value="Por_Secre_tail"/>
    <property type="match status" value="1"/>
</dbReference>
<dbReference type="SMART" id="SM00758">
    <property type="entry name" value="PA14"/>
    <property type="match status" value="1"/>
</dbReference>
<dbReference type="Pfam" id="PF14200">
    <property type="entry name" value="RicinB_lectin_2"/>
    <property type="match status" value="2"/>
</dbReference>
<dbReference type="InterPro" id="IPR035992">
    <property type="entry name" value="Ricin_B-like_lectins"/>
</dbReference>
<gene>
    <name evidence="3" type="ORF">MUN86_00265</name>
</gene>
<name>A0ABY4G671_9BACT</name>
<feature type="region of interest" description="Disordered" evidence="1">
    <location>
        <begin position="195"/>
        <end position="282"/>
    </location>
</feature>
<dbReference type="SUPFAM" id="SSF50370">
    <property type="entry name" value="Ricin B-like lectins"/>
    <property type="match status" value="1"/>
</dbReference>
<dbReference type="Proteomes" id="UP000830401">
    <property type="component" value="Chromosome"/>
</dbReference>